<dbReference type="EMBL" id="AP022561">
    <property type="protein sequence ID" value="BBX10036.1"/>
    <property type="molecule type" value="Genomic_DNA"/>
</dbReference>
<dbReference type="AlphaFoldDB" id="A0AAD1MEK4"/>
<evidence type="ECO:0000313" key="4">
    <source>
        <dbReference type="Proteomes" id="UP000467327"/>
    </source>
</evidence>
<feature type="chain" id="PRO_5041929497" description="PE-PGRS family protein" evidence="2">
    <location>
        <begin position="25"/>
        <end position="412"/>
    </location>
</feature>
<evidence type="ECO:0000256" key="1">
    <source>
        <dbReference type="SAM" id="MobiDB-lite"/>
    </source>
</evidence>
<keyword evidence="2" id="KW-0732">Signal</keyword>
<protein>
    <recommendedName>
        <fullName evidence="5">PE-PGRS family protein</fullName>
    </recommendedName>
</protein>
<reference evidence="3 4" key="1">
    <citation type="journal article" date="2019" name="Emerg. Microbes Infect.">
        <title>Comprehensive subspecies identification of 175 nontuberculous mycobacteria species based on 7547 genomic profiles.</title>
        <authorList>
            <person name="Matsumoto Y."/>
            <person name="Kinjo T."/>
            <person name="Motooka D."/>
            <person name="Nabeya D."/>
            <person name="Jung N."/>
            <person name="Uechi K."/>
            <person name="Horii T."/>
            <person name="Iida T."/>
            <person name="Fujita J."/>
            <person name="Nakamura S."/>
        </authorList>
    </citation>
    <scope>NUCLEOTIDE SEQUENCE [LARGE SCALE GENOMIC DNA]</scope>
    <source>
        <strain evidence="3 4">JCM 6376</strain>
    </source>
</reference>
<feature type="compositionally biased region" description="Low complexity" evidence="1">
    <location>
        <begin position="344"/>
        <end position="354"/>
    </location>
</feature>
<keyword evidence="4" id="KW-1185">Reference proteome</keyword>
<dbReference type="RefSeq" id="WP_147291989.1">
    <property type="nucleotide sequence ID" value="NZ_AP022561.1"/>
</dbReference>
<evidence type="ECO:0008006" key="5">
    <source>
        <dbReference type="Google" id="ProtNLM"/>
    </source>
</evidence>
<feature type="signal peptide" evidence="2">
    <location>
        <begin position="1"/>
        <end position="24"/>
    </location>
</feature>
<evidence type="ECO:0000313" key="3">
    <source>
        <dbReference type="EMBL" id="BBX10036.1"/>
    </source>
</evidence>
<gene>
    <name evidence="3" type="ORF">MAIC_48390</name>
</gene>
<sequence>MPIAVRPSVATGVALMGAGAIALAPIQPAASSLSNIHAPAVFSTASIQLTAAGGFDPVTPWVDVLTAAASNVAAIGEEWLADPLPALRQLGTNWLGYGETVGTALGGVATGTWTYFTQTVPESINTALQQIADGDLSGAASTINNALGSAIFSIGLPLFPVLDIPGKITDNLSAVVKTLAGLNTALPLVLGILGPIEGGIQAFGDSAQSVLDAAAAGQFVTALNNAVNTLPAVVGAVLNGYQDGAYPGLFSLPPEPGVLGGGLVHALLVDIPQAIAVALGAPAPVTTAAASKQAALSAEAVAADAPAAVESGSGVARSKSATAAVSPAADSATDSSASADSAADGAAAASGSDSTVKDGNKFEPGQVTGSGAPGARGAAAAGSSKPAGAAGAKDSGSSNAAKGHSARHAAGN</sequence>
<feature type="region of interest" description="Disordered" evidence="1">
    <location>
        <begin position="344"/>
        <end position="412"/>
    </location>
</feature>
<dbReference type="Proteomes" id="UP000467327">
    <property type="component" value="Chromosome"/>
</dbReference>
<evidence type="ECO:0000256" key="2">
    <source>
        <dbReference type="SAM" id="SignalP"/>
    </source>
</evidence>
<feature type="compositionally biased region" description="Low complexity" evidence="1">
    <location>
        <begin position="369"/>
        <end position="403"/>
    </location>
</feature>
<dbReference type="KEGG" id="maic:MAIC_48390"/>
<organism evidence="3 4">
    <name type="scientific">Mycolicibacterium aichiense</name>
    <dbReference type="NCBI Taxonomy" id="1799"/>
    <lineage>
        <taxon>Bacteria</taxon>
        <taxon>Bacillati</taxon>
        <taxon>Actinomycetota</taxon>
        <taxon>Actinomycetes</taxon>
        <taxon>Mycobacteriales</taxon>
        <taxon>Mycobacteriaceae</taxon>
        <taxon>Mycolicibacterium</taxon>
    </lineage>
</organism>
<accession>A0AAD1MEK4</accession>
<proteinExistence type="predicted"/>
<name>A0AAD1MEK4_9MYCO</name>